<dbReference type="Proteomes" id="UP000006055">
    <property type="component" value="Chromosome"/>
</dbReference>
<dbReference type="Pfam" id="PF01278">
    <property type="entry name" value="Omptin"/>
    <property type="match status" value="1"/>
</dbReference>
<dbReference type="KEGG" id="dti:Desti_5026"/>
<proteinExistence type="predicted"/>
<dbReference type="InterPro" id="IPR020080">
    <property type="entry name" value="OM_adhesin/peptidase_omptin"/>
</dbReference>
<dbReference type="STRING" id="706587.Desti_5026"/>
<dbReference type="SUPFAM" id="SSF69917">
    <property type="entry name" value="OMPT-like"/>
    <property type="match status" value="1"/>
</dbReference>
<dbReference type="AlphaFoldDB" id="I4CDJ6"/>
<dbReference type="Gene3D" id="2.40.128.90">
    <property type="entry name" value="OMPT-like"/>
    <property type="match status" value="1"/>
</dbReference>
<dbReference type="GO" id="GO:0006508">
    <property type="term" value="P:proteolysis"/>
    <property type="evidence" value="ECO:0007669"/>
    <property type="project" value="InterPro"/>
</dbReference>
<keyword evidence="3" id="KW-1185">Reference proteome</keyword>
<dbReference type="InterPro" id="IPR000036">
    <property type="entry name" value="Peptidase_A26_omptin"/>
</dbReference>
<keyword evidence="1" id="KW-0732">Signal</keyword>
<gene>
    <name evidence="2" type="ordered locus">Desti_5026</name>
</gene>
<dbReference type="EMBL" id="CP003360">
    <property type="protein sequence ID" value="AFM27637.1"/>
    <property type="molecule type" value="Genomic_DNA"/>
</dbReference>
<feature type="signal peptide" evidence="1">
    <location>
        <begin position="1"/>
        <end position="24"/>
    </location>
</feature>
<dbReference type="InterPro" id="IPR053724">
    <property type="entry name" value="OMP_A26_sf"/>
</dbReference>
<protein>
    <recommendedName>
        <fullName evidence="4">DUF3187 family protein</fullName>
    </recommendedName>
</protein>
<dbReference type="GO" id="GO:0004190">
    <property type="term" value="F:aspartic-type endopeptidase activity"/>
    <property type="evidence" value="ECO:0007669"/>
    <property type="project" value="InterPro"/>
</dbReference>
<name>I4CDJ6_DESTA</name>
<organism evidence="2 3">
    <name type="scientific">Desulfomonile tiedjei (strain ATCC 49306 / DSM 6799 / DCB-1)</name>
    <dbReference type="NCBI Taxonomy" id="706587"/>
    <lineage>
        <taxon>Bacteria</taxon>
        <taxon>Pseudomonadati</taxon>
        <taxon>Thermodesulfobacteriota</taxon>
        <taxon>Desulfomonilia</taxon>
        <taxon>Desulfomonilales</taxon>
        <taxon>Desulfomonilaceae</taxon>
        <taxon>Desulfomonile</taxon>
    </lineage>
</organism>
<dbReference type="HOGENOM" id="CLU_836075_0_0_7"/>
<dbReference type="GO" id="GO:0009279">
    <property type="term" value="C:cell outer membrane"/>
    <property type="evidence" value="ECO:0007669"/>
    <property type="project" value="InterPro"/>
</dbReference>
<dbReference type="eggNOG" id="COG4571">
    <property type="taxonomic scope" value="Bacteria"/>
</dbReference>
<evidence type="ECO:0000256" key="1">
    <source>
        <dbReference type="SAM" id="SignalP"/>
    </source>
</evidence>
<reference evidence="3" key="1">
    <citation type="submission" date="2012-06" db="EMBL/GenBank/DDBJ databases">
        <title>Complete sequence of chromosome of Desulfomonile tiedjei DSM 6799.</title>
        <authorList>
            <person name="Lucas S."/>
            <person name="Copeland A."/>
            <person name="Lapidus A."/>
            <person name="Glavina del Rio T."/>
            <person name="Dalin E."/>
            <person name="Tice H."/>
            <person name="Bruce D."/>
            <person name="Goodwin L."/>
            <person name="Pitluck S."/>
            <person name="Peters L."/>
            <person name="Ovchinnikova G."/>
            <person name="Zeytun A."/>
            <person name="Lu M."/>
            <person name="Kyrpides N."/>
            <person name="Mavromatis K."/>
            <person name="Ivanova N."/>
            <person name="Brettin T."/>
            <person name="Detter J.C."/>
            <person name="Han C."/>
            <person name="Larimer F."/>
            <person name="Land M."/>
            <person name="Hauser L."/>
            <person name="Markowitz V."/>
            <person name="Cheng J.-F."/>
            <person name="Hugenholtz P."/>
            <person name="Woyke T."/>
            <person name="Wu D."/>
            <person name="Spring S."/>
            <person name="Schroeder M."/>
            <person name="Brambilla E."/>
            <person name="Klenk H.-P."/>
            <person name="Eisen J.A."/>
        </authorList>
    </citation>
    <scope>NUCLEOTIDE SEQUENCE [LARGE SCALE GENOMIC DNA]</scope>
    <source>
        <strain evidence="3">ATCC 49306 / DSM 6799 / DCB-1</strain>
    </source>
</reference>
<evidence type="ECO:0008006" key="4">
    <source>
        <dbReference type="Google" id="ProtNLM"/>
    </source>
</evidence>
<accession>I4CDJ6</accession>
<feature type="chain" id="PRO_5003687186" description="DUF3187 family protein" evidence="1">
    <location>
        <begin position="25"/>
        <end position="313"/>
    </location>
</feature>
<evidence type="ECO:0000313" key="2">
    <source>
        <dbReference type="EMBL" id="AFM27637.1"/>
    </source>
</evidence>
<dbReference type="OrthoDB" id="5504304at2"/>
<sequence>MFKQRVVLVSLTLYVCLLGSVASSQEIYPQPGFSSRFGLAKLLNSFTSYQFPNPFPPQQDPLSRLEFPIDQWFAGLTSVYVAPSWELKGQIWTNLNRESSLMMQDSDWDDDAAPNQKTIFSESKCRLNRGMLVDISCSLGILPNSFLVRPIGGYRYQHFFFTTHDGFQAALSGDAFELPGDGIDFRQSFHHGYIGGIYRTNLGMVSPLLAQTYAEFQADYALVVAKNEDLHLLRSGDHVTMDNTRGHCWHISAAWEFLFTNDVRGRVTGDFKRLVTDGDHRLKNSLFALDFSFGGSHVWSDQFSLLGEVVCSF</sequence>
<dbReference type="RefSeq" id="WP_014812740.1">
    <property type="nucleotide sequence ID" value="NC_018025.1"/>
</dbReference>
<evidence type="ECO:0000313" key="3">
    <source>
        <dbReference type="Proteomes" id="UP000006055"/>
    </source>
</evidence>